<name>A0A6A6P1S1_9PEZI</name>
<dbReference type="OrthoDB" id="529367at2759"/>
<dbReference type="GO" id="GO:0006882">
    <property type="term" value="P:intracellular zinc ion homeostasis"/>
    <property type="evidence" value="ECO:0007669"/>
    <property type="project" value="TreeGrafter"/>
</dbReference>
<dbReference type="GO" id="GO:0038023">
    <property type="term" value="F:signaling receptor activity"/>
    <property type="evidence" value="ECO:0007669"/>
    <property type="project" value="TreeGrafter"/>
</dbReference>
<proteinExistence type="inferred from homology"/>
<gene>
    <name evidence="8" type="ORF">BDY21DRAFT_342717</name>
</gene>
<feature type="binding site" evidence="6">
    <location>
        <position position="6"/>
    </location>
    <ligand>
        <name>Zn(2+)</name>
        <dbReference type="ChEBI" id="CHEBI:29105"/>
    </ligand>
</feature>
<dbReference type="PANTHER" id="PTHR20855:SF52">
    <property type="entry name" value="ADIPONECTIN RECEPTOR PROTEIN"/>
    <property type="match status" value="1"/>
</dbReference>
<evidence type="ECO:0000256" key="3">
    <source>
        <dbReference type="ARBA" id="ARBA00022692"/>
    </source>
</evidence>
<evidence type="ECO:0000256" key="6">
    <source>
        <dbReference type="PIRSR" id="PIRSR604254-1"/>
    </source>
</evidence>
<feature type="transmembrane region" description="Helical" evidence="7">
    <location>
        <begin position="24"/>
        <end position="43"/>
    </location>
</feature>
<keyword evidence="6" id="KW-0862">Zinc</keyword>
<feature type="transmembrane region" description="Helical" evidence="7">
    <location>
        <begin position="81"/>
        <end position="101"/>
    </location>
</feature>
<feature type="binding site" evidence="6">
    <location>
        <position position="152"/>
    </location>
    <ligand>
        <name>Zn(2+)</name>
        <dbReference type="ChEBI" id="CHEBI:29105"/>
    </ligand>
</feature>
<protein>
    <submittedName>
        <fullName evidence="8">Adipor-like receptor</fullName>
    </submittedName>
</protein>
<dbReference type="GO" id="GO:0016020">
    <property type="term" value="C:membrane"/>
    <property type="evidence" value="ECO:0007669"/>
    <property type="project" value="UniProtKB-SubCell"/>
</dbReference>
<evidence type="ECO:0000313" key="8">
    <source>
        <dbReference type="EMBL" id="KAF2457764.1"/>
    </source>
</evidence>
<feature type="transmembrane region" description="Helical" evidence="7">
    <location>
        <begin position="154"/>
        <end position="174"/>
    </location>
</feature>
<dbReference type="AlphaFoldDB" id="A0A6A6P1S1"/>
<keyword evidence="6" id="KW-0479">Metal-binding</keyword>
<feature type="transmembrane region" description="Helical" evidence="7">
    <location>
        <begin position="113"/>
        <end position="134"/>
    </location>
</feature>
<evidence type="ECO:0000256" key="5">
    <source>
        <dbReference type="ARBA" id="ARBA00023136"/>
    </source>
</evidence>
<keyword evidence="4 7" id="KW-1133">Transmembrane helix</keyword>
<evidence type="ECO:0000256" key="4">
    <source>
        <dbReference type="ARBA" id="ARBA00022989"/>
    </source>
</evidence>
<evidence type="ECO:0000256" key="2">
    <source>
        <dbReference type="ARBA" id="ARBA00007018"/>
    </source>
</evidence>
<dbReference type="PANTHER" id="PTHR20855">
    <property type="entry name" value="ADIPOR/PROGESTIN RECEPTOR-RELATED"/>
    <property type="match status" value="1"/>
</dbReference>
<keyword evidence="9" id="KW-1185">Reference proteome</keyword>
<feature type="transmembrane region" description="Helical" evidence="7">
    <location>
        <begin position="50"/>
        <end position="69"/>
    </location>
</feature>
<evidence type="ECO:0000256" key="1">
    <source>
        <dbReference type="ARBA" id="ARBA00004141"/>
    </source>
</evidence>
<evidence type="ECO:0000256" key="7">
    <source>
        <dbReference type="SAM" id="Phobius"/>
    </source>
</evidence>
<reference evidence="8" key="1">
    <citation type="journal article" date="2020" name="Stud. Mycol.">
        <title>101 Dothideomycetes genomes: a test case for predicting lifestyles and emergence of pathogens.</title>
        <authorList>
            <person name="Haridas S."/>
            <person name="Albert R."/>
            <person name="Binder M."/>
            <person name="Bloem J."/>
            <person name="Labutti K."/>
            <person name="Salamov A."/>
            <person name="Andreopoulos B."/>
            <person name="Baker S."/>
            <person name="Barry K."/>
            <person name="Bills G."/>
            <person name="Bluhm B."/>
            <person name="Cannon C."/>
            <person name="Castanera R."/>
            <person name="Culley D."/>
            <person name="Daum C."/>
            <person name="Ezra D."/>
            <person name="Gonzalez J."/>
            <person name="Henrissat B."/>
            <person name="Kuo A."/>
            <person name="Liang C."/>
            <person name="Lipzen A."/>
            <person name="Lutzoni F."/>
            <person name="Magnuson J."/>
            <person name="Mondo S."/>
            <person name="Nolan M."/>
            <person name="Ohm R."/>
            <person name="Pangilinan J."/>
            <person name="Park H.-J."/>
            <person name="Ramirez L."/>
            <person name="Alfaro M."/>
            <person name="Sun H."/>
            <person name="Tritt A."/>
            <person name="Yoshinaga Y."/>
            <person name="Zwiers L.-H."/>
            <person name="Turgeon B."/>
            <person name="Goodwin S."/>
            <person name="Spatafora J."/>
            <person name="Crous P."/>
            <person name="Grigoriev I."/>
        </authorList>
    </citation>
    <scope>NUCLEOTIDE SEQUENCE</scope>
    <source>
        <strain evidence="8">ATCC 16933</strain>
    </source>
</reference>
<accession>A0A6A6P1S1</accession>
<dbReference type="Pfam" id="PF03006">
    <property type="entry name" value="HlyIII"/>
    <property type="match status" value="1"/>
</dbReference>
<dbReference type="EMBL" id="MU001679">
    <property type="protein sequence ID" value="KAF2457764.1"/>
    <property type="molecule type" value="Genomic_DNA"/>
</dbReference>
<dbReference type="GO" id="GO:0046872">
    <property type="term" value="F:metal ion binding"/>
    <property type="evidence" value="ECO:0007669"/>
    <property type="project" value="UniProtKB-KW"/>
</dbReference>
<feature type="binding site" evidence="6">
    <location>
        <position position="156"/>
    </location>
    <ligand>
        <name>Zn(2+)</name>
        <dbReference type="ChEBI" id="CHEBI:29105"/>
    </ligand>
</feature>
<evidence type="ECO:0000313" key="9">
    <source>
        <dbReference type="Proteomes" id="UP000799766"/>
    </source>
</evidence>
<dbReference type="InterPro" id="IPR004254">
    <property type="entry name" value="AdipoR/HlyIII-related"/>
</dbReference>
<sequence>MSATFHTISNHSERVARVGNALDYLGIVALIWGSFVPSIYYGYGGEVGWIRFYWTMITTIGAGCALVSLHPSFRTPSLRPFRAAMFVAMGLSAIVPVLHGLSLFGPAELARRIALPWLVLQGALYILGAAVYAARVPERLSPGRFDVVGSSHQIFHVLVVAAAGAHLVGLVKAFDYRHRGLGERMANGEGLGIDGRVGVFW</sequence>
<keyword evidence="3 7" id="KW-0812">Transmembrane</keyword>
<comment type="similarity">
    <text evidence="2">Belongs to the ADIPOR family.</text>
</comment>
<dbReference type="Proteomes" id="UP000799766">
    <property type="component" value="Unassembled WGS sequence"/>
</dbReference>
<comment type="subcellular location">
    <subcellularLocation>
        <location evidence="1">Membrane</location>
        <topology evidence="1">Multi-pass membrane protein</topology>
    </subcellularLocation>
</comment>
<keyword evidence="8" id="KW-0675">Receptor</keyword>
<organism evidence="8 9">
    <name type="scientific">Lineolata rhizophorae</name>
    <dbReference type="NCBI Taxonomy" id="578093"/>
    <lineage>
        <taxon>Eukaryota</taxon>
        <taxon>Fungi</taxon>
        <taxon>Dikarya</taxon>
        <taxon>Ascomycota</taxon>
        <taxon>Pezizomycotina</taxon>
        <taxon>Dothideomycetes</taxon>
        <taxon>Dothideomycetes incertae sedis</taxon>
        <taxon>Lineolatales</taxon>
        <taxon>Lineolataceae</taxon>
        <taxon>Lineolata</taxon>
    </lineage>
</organism>
<keyword evidence="5 7" id="KW-0472">Membrane</keyword>